<evidence type="ECO:0000313" key="3">
    <source>
        <dbReference type="EMBL" id="CAK9147679.1"/>
    </source>
</evidence>
<keyword evidence="4" id="KW-1185">Reference proteome</keyword>
<protein>
    <recommendedName>
        <fullName evidence="5">NADP-dependent oxidoreductase domain-containing protein</fullName>
    </recommendedName>
</protein>
<dbReference type="Gene3D" id="3.20.20.100">
    <property type="entry name" value="NADP-dependent oxidoreductase domain"/>
    <property type="match status" value="1"/>
</dbReference>
<reference evidence="3 4" key="1">
    <citation type="submission" date="2024-02" db="EMBL/GenBank/DDBJ databases">
        <authorList>
            <person name="Vignale AGUSTIN F."/>
            <person name="Sosa J E."/>
            <person name="Modenutti C."/>
        </authorList>
    </citation>
    <scope>NUCLEOTIDE SEQUENCE [LARGE SCALE GENOMIC DNA]</scope>
</reference>
<gene>
    <name evidence="3" type="ORF">ILEXP_LOCUS15596</name>
</gene>
<keyword evidence="2" id="KW-0560">Oxidoreductase</keyword>
<evidence type="ECO:0000256" key="1">
    <source>
        <dbReference type="ARBA" id="ARBA00022857"/>
    </source>
</evidence>
<evidence type="ECO:0000313" key="4">
    <source>
        <dbReference type="Proteomes" id="UP001642360"/>
    </source>
</evidence>
<dbReference type="SUPFAM" id="SSF51430">
    <property type="entry name" value="NAD(P)-linked oxidoreductase"/>
    <property type="match status" value="1"/>
</dbReference>
<dbReference type="PANTHER" id="PTHR43625:SF65">
    <property type="entry name" value="NADP-DEPENDENT OXIDOREDUCTASE DOMAIN-CONTAINING PROTEIN"/>
    <property type="match status" value="1"/>
</dbReference>
<comment type="caution">
    <text evidence="3">The sequence shown here is derived from an EMBL/GenBank/DDBJ whole genome shotgun (WGS) entry which is preliminary data.</text>
</comment>
<evidence type="ECO:0000256" key="2">
    <source>
        <dbReference type="ARBA" id="ARBA00023002"/>
    </source>
</evidence>
<dbReference type="GO" id="GO:0016491">
    <property type="term" value="F:oxidoreductase activity"/>
    <property type="evidence" value="ECO:0007669"/>
    <property type="project" value="UniProtKB-KW"/>
</dbReference>
<accession>A0ABC8RRY1</accession>
<evidence type="ECO:0008006" key="5">
    <source>
        <dbReference type="Google" id="ProtNLM"/>
    </source>
</evidence>
<sequence length="60" mass="6309">VSQLGFGCGGVLGIYNAPLSHEVGCSIILEAFNKGITIFDTADMNGENYDNEIMIGSAQL</sequence>
<proteinExistence type="predicted"/>
<dbReference type="PANTHER" id="PTHR43625">
    <property type="entry name" value="AFLATOXIN B1 ALDEHYDE REDUCTASE"/>
    <property type="match status" value="1"/>
</dbReference>
<keyword evidence="1" id="KW-0521">NADP</keyword>
<dbReference type="Proteomes" id="UP001642360">
    <property type="component" value="Unassembled WGS sequence"/>
</dbReference>
<name>A0ABC8RRY1_9AQUA</name>
<dbReference type="EMBL" id="CAUOFW020001719">
    <property type="protein sequence ID" value="CAK9147679.1"/>
    <property type="molecule type" value="Genomic_DNA"/>
</dbReference>
<organism evidence="3 4">
    <name type="scientific">Ilex paraguariensis</name>
    <name type="common">yerba mate</name>
    <dbReference type="NCBI Taxonomy" id="185542"/>
    <lineage>
        <taxon>Eukaryota</taxon>
        <taxon>Viridiplantae</taxon>
        <taxon>Streptophyta</taxon>
        <taxon>Embryophyta</taxon>
        <taxon>Tracheophyta</taxon>
        <taxon>Spermatophyta</taxon>
        <taxon>Magnoliopsida</taxon>
        <taxon>eudicotyledons</taxon>
        <taxon>Gunneridae</taxon>
        <taxon>Pentapetalae</taxon>
        <taxon>asterids</taxon>
        <taxon>campanulids</taxon>
        <taxon>Aquifoliales</taxon>
        <taxon>Aquifoliaceae</taxon>
        <taxon>Ilex</taxon>
    </lineage>
</organism>
<dbReference type="InterPro" id="IPR036812">
    <property type="entry name" value="NAD(P)_OxRdtase_dom_sf"/>
</dbReference>
<dbReference type="InterPro" id="IPR050791">
    <property type="entry name" value="Aldo-Keto_reductase"/>
</dbReference>
<dbReference type="AlphaFoldDB" id="A0ABC8RRY1"/>
<feature type="non-terminal residue" evidence="3">
    <location>
        <position position="1"/>
    </location>
</feature>